<name>A0A834TG63_9FABA</name>
<dbReference type="InterPro" id="IPR036312">
    <property type="entry name" value="Bifun_inhib/LTP/seed_sf"/>
</dbReference>
<evidence type="ECO:0000256" key="1">
    <source>
        <dbReference type="SAM" id="Phobius"/>
    </source>
</evidence>
<comment type="caution">
    <text evidence="2">The sequence shown here is derived from an EMBL/GenBank/DDBJ whole genome shotgun (WGS) entry which is preliminary data.</text>
</comment>
<protein>
    <submittedName>
        <fullName evidence="2">Non-specific lipid-transfer protein 2</fullName>
    </submittedName>
</protein>
<evidence type="ECO:0000313" key="2">
    <source>
        <dbReference type="EMBL" id="KAF7820344.1"/>
    </source>
</evidence>
<keyword evidence="3" id="KW-1185">Reference proteome</keyword>
<reference evidence="2" key="1">
    <citation type="submission" date="2020-09" db="EMBL/GenBank/DDBJ databases">
        <title>Genome-Enabled Discovery of Anthraquinone Biosynthesis in Senna tora.</title>
        <authorList>
            <person name="Kang S.-H."/>
            <person name="Pandey R.P."/>
            <person name="Lee C.-M."/>
            <person name="Sim J.-S."/>
            <person name="Jeong J.-T."/>
            <person name="Choi B.-S."/>
            <person name="Jung M."/>
            <person name="Ginzburg D."/>
            <person name="Zhao K."/>
            <person name="Won S.Y."/>
            <person name="Oh T.-J."/>
            <person name="Yu Y."/>
            <person name="Kim N.-H."/>
            <person name="Lee O.R."/>
            <person name="Lee T.-H."/>
            <person name="Bashyal P."/>
            <person name="Kim T.-S."/>
            <person name="Lee W.-H."/>
            <person name="Kawkins C."/>
            <person name="Kim C.-K."/>
            <person name="Kim J.S."/>
            <person name="Ahn B.O."/>
            <person name="Rhee S.Y."/>
            <person name="Sohng J.K."/>
        </authorList>
    </citation>
    <scope>NUCLEOTIDE SEQUENCE</scope>
    <source>
        <tissue evidence="2">Leaf</tissue>
    </source>
</reference>
<proteinExistence type="predicted"/>
<dbReference type="SUPFAM" id="SSF47699">
    <property type="entry name" value="Bifunctional inhibitor/lipid-transfer protein/seed storage 2S albumin"/>
    <property type="match status" value="1"/>
</dbReference>
<dbReference type="Proteomes" id="UP000634136">
    <property type="component" value="Unassembled WGS sequence"/>
</dbReference>
<keyword evidence="1" id="KW-1133">Transmembrane helix</keyword>
<gene>
    <name evidence="2" type="ORF">G2W53_025799</name>
</gene>
<accession>A0A834TG63</accession>
<evidence type="ECO:0000313" key="3">
    <source>
        <dbReference type="Proteomes" id="UP000634136"/>
    </source>
</evidence>
<dbReference type="AlphaFoldDB" id="A0A834TG63"/>
<keyword evidence="1" id="KW-0472">Membrane</keyword>
<dbReference type="OrthoDB" id="665742at2759"/>
<dbReference type="EMBL" id="JAAIUW010000008">
    <property type="protein sequence ID" value="KAF7820344.1"/>
    <property type="molecule type" value="Genomic_DNA"/>
</dbReference>
<feature type="transmembrane region" description="Helical" evidence="1">
    <location>
        <begin position="17"/>
        <end position="37"/>
    </location>
</feature>
<organism evidence="2 3">
    <name type="scientific">Senna tora</name>
    <dbReference type="NCBI Taxonomy" id="362788"/>
    <lineage>
        <taxon>Eukaryota</taxon>
        <taxon>Viridiplantae</taxon>
        <taxon>Streptophyta</taxon>
        <taxon>Embryophyta</taxon>
        <taxon>Tracheophyta</taxon>
        <taxon>Spermatophyta</taxon>
        <taxon>Magnoliopsida</taxon>
        <taxon>eudicotyledons</taxon>
        <taxon>Gunneridae</taxon>
        <taxon>Pentapetalae</taxon>
        <taxon>rosids</taxon>
        <taxon>fabids</taxon>
        <taxon>Fabales</taxon>
        <taxon>Fabaceae</taxon>
        <taxon>Caesalpinioideae</taxon>
        <taxon>Cassia clade</taxon>
        <taxon>Senna</taxon>
    </lineage>
</organism>
<sequence>MYIDEALPRDESVSDGYGCPLCVGVLMSIAVILMVLVEMPHMAEAVTCSTLEMIPCLRPLTYSSPPSPICCQKVKLTMSSTFVTSRSHVG</sequence>
<keyword evidence="1" id="KW-0812">Transmembrane</keyword>